<dbReference type="eggNOG" id="COG3402">
    <property type="taxonomic scope" value="Bacteria"/>
</dbReference>
<organism evidence="3 4">
    <name type="scientific">Kytococcus sedentarius (strain ATCC 14392 / DSM 20547 / JCM 11482 / CCUG 33030 / NBRC 15357 / NCTC 11040 / CCM 314 / 541)</name>
    <name type="common">Micrococcus sedentarius</name>
    <dbReference type="NCBI Taxonomy" id="478801"/>
    <lineage>
        <taxon>Bacteria</taxon>
        <taxon>Bacillati</taxon>
        <taxon>Actinomycetota</taxon>
        <taxon>Actinomycetes</taxon>
        <taxon>Micrococcales</taxon>
        <taxon>Kytococcaceae</taxon>
        <taxon>Kytococcus</taxon>
    </lineage>
</organism>
<name>C7NF59_KYTSD</name>
<feature type="domain" description="YdbS-like PH" evidence="2">
    <location>
        <begin position="74"/>
        <end position="151"/>
    </location>
</feature>
<proteinExistence type="predicted"/>
<feature type="transmembrane region" description="Helical" evidence="1">
    <location>
        <begin position="20"/>
        <end position="43"/>
    </location>
</feature>
<dbReference type="AlphaFoldDB" id="C7NF59"/>
<sequence>MLDEPRHRVSPKAPAYWRLWAWISLAITLVVCGTVLGLWWFFADAAPPWWAWTIAGLWVAADLVSLAVAPQIRYRVARWEATPDAMYTRTGWLNIERRMVPLARIQTVDVSRGPIMRHFGLTDVKVTTASSQGDIEIEALDDVNAQALLEELTRAAAAVRGDGT</sequence>
<evidence type="ECO:0000256" key="1">
    <source>
        <dbReference type="SAM" id="Phobius"/>
    </source>
</evidence>
<dbReference type="PANTHER" id="PTHR34473:SF3">
    <property type="entry name" value="TRANSMEMBRANE PROTEIN-RELATED"/>
    <property type="match status" value="1"/>
</dbReference>
<dbReference type="EMBL" id="CP001686">
    <property type="protein sequence ID" value="ACV07312.1"/>
    <property type="molecule type" value="Genomic_DNA"/>
</dbReference>
<dbReference type="HOGENOM" id="CLU_104197_4_0_11"/>
<dbReference type="InterPro" id="IPR005182">
    <property type="entry name" value="YdbS-like_PH"/>
</dbReference>
<reference evidence="3 4" key="1">
    <citation type="journal article" date="2009" name="Stand. Genomic Sci.">
        <title>Complete genome sequence of Kytococcus sedentarius type strain (541).</title>
        <authorList>
            <person name="Sims D."/>
            <person name="Brettin T."/>
            <person name="Detter J.C."/>
            <person name="Han C."/>
            <person name="Lapidus A."/>
            <person name="Copeland A."/>
            <person name="Glavina Del Rio T."/>
            <person name="Nolan M."/>
            <person name="Chen F."/>
            <person name="Lucas S."/>
            <person name="Tice H."/>
            <person name="Cheng J.F."/>
            <person name="Bruce D."/>
            <person name="Goodwin L."/>
            <person name="Pitluck S."/>
            <person name="Ovchinnikova G."/>
            <person name="Pati A."/>
            <person name="Ivanova N."/>
            <person name="Mavrommatis K."/>
            <person name="Chen A."/>
            <person name="Palaniappan K."/>
            <person name="D'haeseleer P."/>
            <person name="Chain P."/>
            <person name="Bristow J."/>
            <person name="Eisen J.A."/>
            <person name="Markowitz V."/>
            <person name="Hugenholtz P."/>
            <person name="Schneider S."/>
            <person name="Goker M."/>
            <person name="Pukall R."/>
            <person name="Kyrpides N.C."/>
            <person name="Klenk H.P."/>
        </authorList>
    </citation>
    <scope>NUCLEOTIDE SEQUENCE [LARGE SCALE GENOMIC DNA]</scope>
    <source>
        <strain evidence="4">ATCC 14392 / DSM 20547 / JCM 11482 / CCUG 33030 / NBRC 15357 / NCTC 11040 / CCM 314 / 541</strain>
    </source>
</reference>
<keyword evidence="1" id="KW-0812">Transmembrane</keyword>
<accession>C7NF59</accession>
<keyword evidence="1" id="KW-0472">Membrane</keyword>
<protein>
    <submittedName>
        <fullName evidence="3">Uncharacterized conserved protein</fullName>
    </submittedName>
</protein>
<dbReference type="STRING" id="478801.Ksed_23370"/>
<evidence type="ECO:0000313" key="3">
    <source>
        <dbReference type="EMBL" id="ACV07312.1"/>
    </source>
</evidence>
<keyword evidence="1" id="KW-1133">Transmembrane helix</keyword>
<evidence type="ECO:0000259" key="2">
    <source>
        <dbReference type="Pfam" id="PF03703"/>
    </source>
</evidence>
<keyword evidence="4" id="KW-1185">Reference proteome</keyword>
<evidence type="ECO:0000313" key="4">
    <source>
        <dbReference type="Proteomes" id="UP000006666"/>
    </source>
</evidence>
<feature type="transmembrane region" description="Helical" evidence="1">
    <location>
        <begin position="49"/>
        <end position="69"/>
    </location>
</feature>
<dbReference type="Proteomes" id="UP000006666">
    <property type="component" value="Chromosome"/>
</dbReference>
<dbReference type="KEGG" id="kse:Ksed_23370"/>
<gene>
    <name evidence="3" type="ordered locus">Ksed_23370</name>
</gene>
<dbReference type="Pfam" id="PF03703">
    <property type="entry name" value="bPH_2"/>
    <property type="match status" value="1"/>
</dbReference>
<dbReference type="PANTHER" id="PTHR34473">
    <property type="entry name" value="UPF0699 TRANSMEMBRANE PROTEIN YDBS"/>
    <property type="match status" value="1"/>
</dbReference>